<organism evidence="9 10">
    <name type="scientific">Pelagicoccus albus</name>
    <dbReference type="NCBI Taxonomy" id="415222"/>
    <lineage>
        <taxon>Bacteria</taxon>
        <taxon>Pseudomonadati</taxon>
        <taxon>Verrucomicrobiota</taxon>
        <taxon>Opitutia</taxon>
        <taxon>Puniceicoccales</taxon>
        <taxon>Pelagicoccaceae</taxon>
        <taxon>Pelagicoccus</taxon>
    </lineage>
</organism>
<protein>
    <recommendedName>
        <fullName evidence="4">GDP-mannose pyrophosphatase</fullName>
    </recommendedName>
    <alternativeName>
        <fullName evidence="6">GDP-mannose hydrolase</fullName>
    </alternativeName>
    <alternativeName>
        <fullName evidence="7">GDPMK</fullName>
    </alternativeName>
</protein>
<keyword evidence="10" id="KW-1185">Reference proteome</keyword>
<reference evidence="9 10" key="1">
    <citation type="submission" date="2020-07" db="EMBL/GenBank/DDBJ databases">
        <authorList>
            <person name="Feng X."/>
        </authorList>
    </citation>
    <scope>NUCLEOTIDE SEQUENCE [LARGE SCALE GENOMIC DNA]</scope>
    <source>
        <strain evidence="9 10">JCM23202</strain>
    </source>
</reference>
<dbReference type="InterPro" id="IPR020476">
    <property type="entry name" value="Nudix_hydrolase"/>
</dbReference>
<gene>
    <name evidence="9" type="ORF">H5P27_13430</name>
</gene>
<dbReference type="InterPro" id="IPR000086">
    <property type="entry name" value="NUDIX_hydrolase_dom"/>
</dbReference>
<comment type="similarity">
    <text evidence="3">Belongs to the Nudix hydrolase family. NudK subfamily.</text>
</comment>
<dbReference type="PROSITE" id="PS51462">
    <property type="entry name" value="NUDIX"/>
    <property type="match status" value="1"/>
</dbReference>
<evidence type="ECO:0000313" key="9">
    <source>
        <dbReference type="EMBL" id="MBC2607050.1"/>
    </source>
</evidence>
<proteinExistence type="inferred from homology"/>
<evidence type="ECO:0000256" key="7">
    <source>
        <dbReference type="ARBA" id="ARBA00032272"/>
    </source>
</evidence>
<comment type="catalytic activity">
    <reaction evidence="1">
        <text>GDP-alpha-D-mannose + H2O = alpha-D-mannose 1-phosphate + GMP + 2 H(+)</text>
        <dbReference type="Rhea" id="RHEA:27978"/>
        <dbReference type="ChEBI" id="CHEBI:15377"/>
        <dbReference type="ChEBI" id="CHEBI:15378"/>
        <dbReference type="ChEBI" id="CHEBI:57527"/>
        <dbReference type="ChEBI" id="CHEBI:58115"/>
        <dbReference type="ChEBI" id="CHEBI:58409"/>
    </reaction>
</comment>
<comment type="cofactor">
    <cofactor evidence="2">
        <name>Mg(2+)</name>
        <dbReference type="ChEBI" id="CHEBI:18420"/>
    </cofactor>
</comment>
<dbReference type="GO" id="GO:0005829">
    <property type="term" value="C:cytosol"/>
    <property type="evidence" value="ECO:0007669"/>
    <property type="project" value="TreeGrafter"/>
</dbReference>
<dbReference type="SUPFAM" id="SSF55811">
    <property type="entry name" value="Nudix"/>
    <property type="match status" value="1"/>
</dbReference>
<keyword evidence="5 9" id="KW-0378">Hydrolase</keyword>
<name>A0A7X1B9Z0_9BACT</name>
<dbReference type="EMBL" id="JACHVC010000012">
    <property type="protein sequence ID" value="MBC2607050.1"/>
    <property type="molecule type" value="Genomic_DNA"/>
</dbReference>
<dbReference type="PANTHER" id="PTHR11839:SF18">
    <property type="entry name" value="NUDIX HYDROLASE DOMAIN-CONTAINING PROTEIN"/>
    <property type="match status" value="1"/>
</dbReference>
<evidence type="ECO:0000256" key="2">
    <source>
        <dbReference type="ARBA" id="ARBA00001946"/>
    </source>
</evidence>
<dbReference type="Gene3D" id="3.90.79.10">
    <property type="entry name" value="Nucleoside Triphosphate Pyrophosphohydrolase"/>
    <property type="match status" value="1"/>
</dbReference>
<dbReference type="AlphaFoldDB" id="A0A7X1B9Z0"/>
<dbReference type="PRINTS" id="PR00502">
    <property type="entry name" value="NUDIXFAMILY"/>
</dbReference>
<evidence type="ECO:0000256" key="6">
    <source>
        <dbReference type="ARBA" id="ARBA00032162"/>
    </source>
</evidence>
<evidence type="ECO:0000259" key="8">
    <source>
        <dbReference type="PROSITE" id="PS51462"/>
    </source>
</evidence>
<dbReference type="Proteomes" id="UP000526501">
    <property type="component" value="Unassembled WGS sequence"/>
</dbReference>
<evidence type="ECO:0000313" key="10">
    <source>
        <dbReference type="Proteomes" id="UP000526501"/>
    </source>
</evidence>
<dbReference type="GO" id="GO:0006753">
    <property type="term" value="P:nucleoside phosphate metabolic process"/>
    <property type="evidence" value="ECO:0007669"/>
    <property type="project" value="TreeGrafter"/>
</dbReference>
<dbReference type="CDD" id="cd03424">
    <property type="entry name" value="NUDIX_ADPRase_Nudt5_UGPPase_Nudt14"/>
    <property type="match status" value="1"/>
</dbReference>
<evidence type="ECO:0000256" key="3">
    <source>
        <dbReference type="ARBA" id="ARBA00007275"/>
    </source>
</evidence>
<dbReference type="GO" id="GO:0016787">
    <property type="term" value="F:hydrolase activity"/>
    <property type="evidence" value="ECO:0007669"/>
    <property type="project" value="UniProtKB-KW"/>
</dbReference>
<dbReference type="RefSeq" id="WP_185660913.1">
    <property type="nucleotide sequence ID" value="NZ_CAWPOO010000012.1"/>
</dbReference>
<sequence>MDDFEPAEAEAGGETKIHPWDVLSESELVSCPIFDLVSRRLRHPVRGSEGDFYVIKTRDWVNVIPVTPDYQIVMVRQYRFGIEDMSWEIPGGIIDGGEDPVEAGARELEEETGYVARACHYIGSVAANPAILDNNSHFVWAEAVELRSSLSWDEHEEMEVRLFPIDEVYAMAHRGEIRHSLVVAALFQFYPEWEKIKARRR</sequence>
<evidence type="ECO:0000256" key="4">
    <source>
        <dbReference type="ARBA" id="ARBA00016377"/>
    </source>
</evidence>
<dbReference type="Pfam" id="PF00293">
    <property type="entry name" value="NUDIX"/>
    <property type="match status" value="1"/>
</dbReference>
<dbReference type="InterPro" id="IPR015797">
    <property type="entry name" value="NUDIX_hydrolase-like_dom_sf"/>
</dbReference>
<comment type="caution">
    <text evidence="9">The sequence shown here is derived from an EMBL/GenBank/DDBJ whole genome shotgun (WGS) entry which is preliminary data.</text>
</comment>
<accession>A0A7X1B9Z0</accession>
<evidence type="ECO:0000256" key="5">
    <source>
        <dbReference type="ARBA" id="ARBA00022801"/>
    </source>
</evidence>
<evidence type="ECO:0000256" key="1">
    <source>
        <dbReference type="ARBA" id="ARBA00000847"/>
    </source>
</evidence>
<dbReference type="PANTHER" id="PTHR11839">
    <property type="entry name" value="UDP/ADP-SUGAR PYROPHOSPHATASE"/>
    <property type="match status" value="1"/>
</dbReference>
<feature type="domain" description="Nudix hydrolase" evidence="8">
    <location>
        <begin position="56"/>
        <end position="185"/>
    </location>
</feature>
<dbReference type="GO" id="GO:0019693">
    <property type="term" value="P:ribose phosphate metabolic process"/>
    <property type="evidence" value="ECO:0007669"/>
    <property type="project" value="TreeGrafter"/>
</dbReference>